<protein>
    <recommendedName>
        <fullName evidence="3">Cytochrome c domain-containing protein</fullName>
    </recommendedName>
</protein>
<reference evidence="1 2" key="1">
    <citation type="submission" date="2019-09" db="EMBL/GenBank/DDBJ databases">
        <title>Draft genome sequence of various Type strains from the CCUG.</title>
        <authorList>
            <person name="Pineiro-Iglesias B."/>
            <person name="Tunovic T."/>
            <person name="Unosson C."/>
            <person name="Inganas E."/>
            <person name="Ohlen M."/>
            <person name="Cardew S."/>
            <person name="Jensie-Markopoulos S."/>
            <person name="Salva-Serra F."/>
            <person name="Jaen-Luchoro D."/>
            <person name="Karlsson R."/>
            <person name="Svensson-Stadler L."/>
            <person name="Chun J."/>
            <person name="Moore E."/>
        </authorList>
    </citation>
    <scope>NUCLEOTIDE SEQUENCE [LARGE SCALE GENOMIC DNA]</scope>
    <source>
        <strain evidence="1 2">CCUG 32756T</strain>
    </source>
</reference>
<accession>A0A5M9QSV8</accession>
<evidence type="ECO:0000313" key="2">
    <source>
        <dbReference type="Proteomes" id="UP000323707"/>
    </source>
</evidence>
<gene>
    <name evidence="1" type="ORF">F4V45_01320</name>
</gene>
<dbReference type="Proteomes" id="UP000323707">
    <property type="component" value="Unassembled WGS sequence"/>
</dbReference>
<dbReference type="EMBL" id="VXKE01000004">
    <property type="protein sequence ID" value="KAA8711149.1"/>
    <property type="molecule type" value="Genomic_DNA"/>
</dbReference>
<name>A0A5M9QSV8_9HELI</name>
<evidence type="ECO:0000313" key="1">
    <source>
        <dbReference type="EMBL" id="KAA8711149.1"/>
    </source>
</evidence>
<proteinExistence type="predicted"/>
<organism evidence="1 2">
    <name type="scientific">Helicobacter canis</name>
    <dbReference type="NCBI Taxonomy" id="29419"/>
    <lineage>
        <taxon>Bacteria</taxon>
        <taxon>Pseudomonadati</taxon>
        <taxon>Campylobacterota</taxon>
        <taxon>Epsilonproteobacteria</taxon>
        <taxon>Campylobacterales</taxon>
        <taxon>Helicobacteraceae</taxon>
        <taxon>Helicobacter</taxon>
    </lineage>
</organism>
<evidence type="ECO:0008006" key="3">
    <source>
        <dbReference type="Google" id="ProtNLM"/>
    </source>
</evidence>
<dbReference type="AlphaFoldDB" id="A0A5M9QSV8"/>
<comment type="caution">
    <text evidence="1">The sequence shown here is derived from an EMBL/GenBank/DDBJ whole genome shotgun (WGS) entry which is preliminary data.</text>
</comment>
<sequence length="159" mass="17694">MKNWNIWYLAGILAVIYFGNSMIESVNAAINKNTDTLMKLRAEAQAIGTQLQSDEKEKALFYKLQKNQDVWAGTGCAQCHSTLDNALPLRKISVSEAIQIVRNGNERTRAGGMPTYAARASRDKNSITDADLKVRLDTLYTKEFFLDYAQAKDAPAGSR</sequence>
<dbReference type="RefSeq" id="WP_150336721.1">
    <property type="nucleotide sequence ID" value="NZ_JAERIX010000025.1"/>
</dbReference>